<protein>
    <submittedName>
        <fullName evidence="1">2281_t:CDS:1</fullName>
    </submittedName>
</protein>
<evidence type="ECO:0000313" key="2">
    <source>
        <dbReference type="Proteomes" id="UP000789342"/>
    </source>
</evidence>
<feature type="non-terminal residue" evidence="1">
    <location>
        <position position="1"/>
    </location>
</feature>
<proteinExistence type="predicted"/>
<reference evidence="1" key="1">
    <citation type="submission" date="2021-06" db="EMBL/GenBank/DDBJ databases">
        <authorList>
            <person name="Kallberg Y."/>
            <person name="Tangrot J."/>
            <person name="Rosling A."/>
        </authorList>
    </citation>
    <scope>NUCLEOTIDE SEQUENCE</scope>
    <source>
        <strain evidence="1">CL551</strain>
    </source>
</reference>
<name>A0A9N9IT10_9GLOM</name>
<dbReference type="InterPro" id="IPR016024">
    <property type="entry name" value="ARM-type_fold"/>
</dbReference>
<dbReference type="Pfam" id="PF20168">
    <property type="entry name" value="PDS5"/>
    <property type="match status" value="1"/>
</dbReference>
<feature type="non-terminal residue" evidence="1">
    <location>
        <position position="311"/>
    </location>
</feature>
<accession>A0A9N9IT10</accession>
<dbReference type="Proteomes" id="UP000789342">
    <property type="component" value="Unassembled WGS sequence"/>
</dbReference>
<dbReference type="EMBL" id="CAJVPV010034428">
    <property type="protein sequence ID" value="CAG8748895.1"/>
    <property type="molecule type" value="Genomic_DNA"/>
</dbReference>
<gene>
    <name evidence="1" type="ORF">AMORRO_LOCUS15216</name>
</gene>
<organism evidence="1 2">
    <name type="scientific">Acaulospora morrowiae</name>
    <dbReference type="NCBI Taxonomy" id="94023"/>
    <lineage>
        <taxon>Eukaryota</taxon>
        <taxon>Fungi</taxon>
        <taxon>Fungi incertae sedis</taxon>
        <taxon>Mucoromycota</taxon>
        <taxon>Glomeromycotina</taxon>
        <taxon>Glomeromycetes</taxon>
        <taxon>Diversisporales</taxon>
        <taxon>Acaulosporaceae</taxon>
        <taxon>Acaulospora</taxon>
    </lineage>
</organism>
<dbReference type="SUPFAM" id="SSF48371">
    <property type="entry name" value="ARM repeat"/>
    <property type="match status" value="1"/>
</dbReference>
<sequence length="311" mass="35426">QLDYECASKLVGKELFLELSKRCRDRKHGVRQEAIKALARLYKLAYTEIVDRDANATEKFGWIPSEILNTLYTNDNEIIVSVEKALHDEILTSVNEEAARMDRLLVVFGSLDMKAKKAFCSLFQRQRDAISDMNTYLSLCEKYKDDIINEESEKYSNILNQVVRRISEKLPDPLKSANNLSSFPGLQDTRCCKMIRDCMNPLSNYGTVKKSEEDALKRIGQKAASSLETFTILIRRVSMTIINRDLVPLLLNKIKSTDSEQNSSSNVAHELFKDISSRFPSIFKPHLDELVKSIAENENSLMVEDSLQALS</sequence>
<evidence type="ECO:0000313" key="1">
    <source>
        <dbReference type="EMBL" id="CAG8748895.1"/>
    </source>
</evidence>
<dbReference type="AlphaFoldDB" id="A0A9N9IT10"/>
<keyword evidence="2" id="KW-1185">Reference proteome</keyword>
<comment type="caution">
    <text evidence="1">The sequence shown here is derived from an EMBL/GenBank/DDBJ whole genome shotgun (WGS) entry which is preliminary data.</text>
</comment>
<dbReference type="OrthoDB" id="200660at2759"/>